<proteinExistence type="predicted"/>
<evidence type="ECO:0000313" key="2">
    <source>
        <dbReference type="Proteomes" id="UP000198688"/>
    </source>
</evidence>
<gene>
    <name evidence="1" type="ORF">SAMN04489716_0710</name>
</gene>
<evidence type="ECO:0008006" key="3">
    <source>
        <dbReference type="Google" id="ProtNLM"/>
    </source>
</evidence>
<reference evidence="1 2" key="1">
    <citation type="submission" date="2016-10" db="EMBL/GenBank/DDBJ databases">
        <authorList>
            <person name="de Groot N.N."/>
        </authorList>
    </citation>
    <scope>NUCLEOTIDE SEQUENCE [LARGE SCALE GENOMIC DNA]</scope>
    <source>
        <strain evidence="1 2">DSM 43941</strain>
    </source>
</reference>
<dbReference type="AlphaFoldDB" id="A0A1H1RXG1"/>
<dbReference type="STRING" id="113562.SAMN04489716_0710"/>
<evidence type="ECO:0000313" key="1">
    <source>
        <dbReference type="EMBL" id="SDS40397.1"/>
    </source>
</evidence>
<dbReference type="Proteomes" id="UP000198688">
    <property type="component" value="Chromosome I"/>
</dbReference>
<dbReference type="SUPFAM" id="SSF54427">
    <property type="entry name" value="NTF2-like"/>
    <property type="match status" value="1"/>
</dbReference>
<keyword evidence="2" id="KW-1185">Reference proteome</keyword>
<dbReference type="InterPro" id="IPR032710">
    <property type="entry name" value="NTF2-like_dom_sf"/>
</dbReference>
<protein>
    <recommendedName>
        <fullName evidence="3">DUF4440 domain-containing protein</fullName>
    </recommendedName>
</protein>
<organism evidence="1 2">
    <name type="scientific">Actinoplanes derwentensis</name>
    <dbReference type="NCBI Taxonomy" id="113562"/>
    <lineage>
        <taxon>Bacteria</taxon>
        <taxon>Bacillati</taxon>
        <taxon>Actinomycetota</taxon>
        <taxon>Actinomycetes</taxon>
        <taxon>Micromonosporales</taxon>
        <taxon>Micromonosporaceae</taxon>
        <taxon>Actinoplanes</taxon>
    </lineage>
</organism>
<dbReference type="EMBL" id="LT629758">
    <property type="protein sequence ID" value="SDS40397.1"/>
    <property type="molecule type" value="Genomic_DNA"/>
</dbReference>
<name>A0A1H1RXG1_9ACTN</name>
<sequence>MNPQRVAGAITNGHLDQLNRERAGQRFCHARQYIQRYRAEVTAADRTAIADLVTTFFATFVSGPDSAARFDQIHRALLPQALIIRAGTEPATYDVESFLAPRRTLLSSGELTDFREWEVSGRTDVFGDIAQHSCRYAKAGTLNGAPFTGEGTKIFQFLRTPAGWRISAVSWSDDT</sequence>
<dbReference type="Gene3D" id="3.10.450.50">
    <property type="match status" value="1"/>
</dbReference>
<accession>A0A1H1RXG1</accession>